<dbReference type="Proteomes" id="UP000288716">
    <property type="component" value="Unassembled WGS sequence"/>
</dbReference>
<protein>
    <submittedName>
        <fullName evidence="5">Putative methyltransferase-like protein</fullName>
    </submittedName>
</protein>
<keyword evidence="3 5" id="KW-0808">Transferase</keyword>
<keyword evidence="6" id="KW-1185">Reference proteome</keyword>
<dbReference type="Pfam" id="PF08241">
    <property type="entry name" value="Methyltransf_11"/>
    <property type="match status" value="1"/>
</dbReference>
<proteinExistence type="inferred from homology"/>
<dbReference type="STRING" id="299467.A0A443S2T7"/>
<dbReference type="CDD" id="cd02440">
    <property type="entry name" value="AdoMet_MTases"/>
    <property type="match status" value="1"/>
</dbReference>
<dbReference type="SUPFAM" id="SSF53335">
    <property type="entry name" value="S-adenosyl-L-methionine-dependent methyltransferases"/>
    <property type="match status" value="1"/>
</dbReference>
<dbReference type="GO" id="GO:0032259">
    <property type="term" value="P:methylation"/>
    <property type="evidence" value="ECO:0007669"/>
    <property type="project" value="UniProtKB-KW"/>
</dbReference>
<sequence>MSHRYFENRNQAYFYSKARHVPSSELILQIIAYFREKSQVNENEKWNLAVDVGAGTGQCTSLLQPYFDDVYGFDISEEQINQAIGHNNFSNVHYAVSPSEKLPLEDKSVDLITACQCMHWFDCDLFFKEVQRVLKPNGVLAVIGYTMKNIQVIQMSNVDTHLDANILCNIYNGELMQKYFEVNRLKHLDDGYIDIDFPFKDVSRKQIFVDKIVTAEDCVDYVHSWSGFRRCFEHNPFAASNLLQNLRKEFERCFFRNPKLCETQLILRTECNLILCRK</sequence>
<dbReference type="VEuPathDB" id="VectorBase:LDEU010247"/>
<dbReference type="EMBL" id="NCKV01010822">
    <property type="protein sequence ID" value="RWS21793.1"/>
    <property type="molecule type" value="Genomic_DNA"/>
</dbReference>
<dbReference type="OrthoDB" id="506498at2759"/>
<keyword evidence="2 5" id="KW-0489">Methyltransferase</keyword>
<feature type="domain" description="Methyltransferase type 11" evidence="4">
    <location>
        <begin position="50"/>
        <end position="141"/>
    </location>
</feature>
<gene>
    <name evidence="5" type="ORF">B4U80_05044</name>
</gene>
<reference evidence="5 6" key="1">
    <citation type="journal article" date="2018" name="Gigascience">
        <title>Genomes of trombidid mites reveal novel predicted allergens and laterally-transferred genes associated with secondary metabolism.</title>
        <authorList>
            <person name="Dong X."/>
            <person name="Chaisiri K."/>
            <person name="Xia D."/>
            <person name="Armstrong S.D."/>
            <person name="Fang Y."/>
            <person name="Donnelly M.J."/>
            <person name="Kadowaki T."/>
            <person name="McGarry J.W."/>
            <person name="Darby A.C."/>
            <person name="Makepeace B.L."/>
        </authorList>
    </citation>
    <scope>NUCLEOTIDE SEQUENCE [LARGE SCALE GENOMIC DNA]</scope>
    <source>
        <strain evidence="5">UoL-UT</strain>
    </source>
</reference>
<dbReference type="PANTHER" id="PTHR44942:SF4">
    <property type="entry name" value="METHYLTRANSFERASE TYPE 11 DOMAIN-CONTAINING PROTEIN"/>
    <property type="match status" value="1"/>
</dbReference>
<dbReference type="InterPro" id="IPR013216">
    <property type="entry name" value="Methyltransf_11"/>
</dbReference>
<evidence type="ECO:0000313" key="5">
    <source>
        <dbReference type="EMBL" id="RWS21793.1"/>
    </source>
</evidence>
<evidence type="ECO:0000256" key="1">
    <source>
        <dbReference type="ARBA" id="ARBA00008361"/>
    </source>
</evidence>
<dbReference type="PANTHER" id="PTHR44942">
    <property type="entry name" value="METHYLTRANSF_11 DOMAIN-CONTAINING PROTEIN"/>
    <property type="match status" value="1"/>
</dbReference>
<name>A0A443S2T7_9ACAR</name>
<dbReference type="AlphaFoldDB" id="A0A443S2T7"/>
<accession>A0A443S2T7</accession>
<dbReference type="InterPro" id="IPR051052">
    <property type="entry name" value="Diverse_substrate_MTase"/>
</dbReference>
<dbReference type="InterPro" id="IPR029063">
    <property type="entry name" value="SAM-dependent_MTases_sf"/>
</dbReference>
<organism evidence="5 6">
    <name type="scientific">Leptotrombidium deliense</name>
    <dbReference type="NCBI Taxonomy" id="299467"/>
    <lineage>
        <taxon>Eukaryota</taxon>
        <taxon>Metazoa</taxon>
        <taxon>Ecdysozoa</taxon>
        <taxon>Arthropoda</taxon>
        <taxon>Chelicerata</taxon>
        <taxon>Arachnida</taxon>
        <taxon>Acari</taxon>
        <taxon>Acariformes</taxon>
        <taxon>Trombidiformes</taxon>
        <taxon>Prostigmata</taxon>
        <taxon>Anystina</taxon>
        <taxon>Parasitengona</taxon>
        <taxon>Trombiculoidea</taxon>
        <taxon>Trombiculidae</taxon>
        <taxon>Leptotrombidium</taxon>
    </lineage>
</organism>
<evidence type="ECO:0000259" key="4">
    <source>
        <dbReference type="Pfam" id="PF08241"/>
    </source>
</evidence>
<evidence type="ECO:0000256" key="3">
    <source>
        <dbReference type="ARBA" id="ARBA00022679"/>
    </source>
</evidence>
<comment type="similarity">
    <text evidence="1">Belongs to the methyltransferase superfamily.</text>
</comment>
<dbReference type="Gene3D" id="3.40.50.150">
    <property type="entry name" value="Vaccinia Virus protein VP39"/>
    <property type="match status" value="1"/>
</dbReference>
<evidence type="ECO:0000313" key="6">
    <source>
        <dbReference type="Proteomes" id="UP000288716"/>
    </source>
</evidence>
<comment type="caution">
    <text evidence="5">The sequence shown here is derived from an EMBL/GenBank/DDBJ whole genome shotgun (WGS) entry which is preliminary data.</text>
</comment>
<dbReference type="GO" id="GO:0008757">
    <property type="term" value="F:S-adenosylmethionine-dependent methyltransferase activity"/>
    <property type="evidence" value="ECO:0007669"/>
    <property type="project" value="InterPro"/>
</dbReference>
<evidence type="ECO:0000256" key="2">
    <source>
        <dbReference type="ARBA" id="ARBA00022603"/>
    </source>
</evidence>